<keyword evidence="5" id="KW-0808">Transferase</keyword>
<dbReference type="EMBL" id="JAAMPJ010000001">
    <property type="protein sequence ID" value="NGY58055.1"/>
    <property type="molecule type" value="Genomic_DNA"/>
</dbReference>
<dbReference type="InterPro" id="IPR015421">
    <property type="entry name" value="PyrdxlP-dep_Trfase_major"/>
</dbReference>
<evidence type="ECO:0000256" key="3">
    <source>
        <dbReference type="PIRSR" id="PIRSR000390-2"/>
    </source>
</evidence>
<dbReference type="Pfam" id="PF01041">
    <property type="entry name" value="DegT_DnrJ_EryC1"/>
    <property type="match status" value="1"/>
</dbReference>
<comment type="similarity">
    <text evidence="4">Belongs to the DegT/DnrJ/EryC1 family.</text>
</comment>
<proteinExistence type="inferred from homology"/>
<evidence type="ECO:0000256" key="1">
    <source>
        <dbReference type="ARBA" id="ARBA00001933"/>
    </source>
</evidence>
<feature type="active site" description="Proton acceptor" evidence="2">
    <location>
        <position position="196"/>
    </location>
</feature>
<dbReference type="InterPro" id="IPR015422">
    <property type="entry name" value="PyrdxlP-dep_Trfase_small"/>
</dbReference>
<reference evidence="5 6" key="1">
    <citation type="submission" date="2020-03" db="EMBL/GenBank/DDBJ databases">
        <title>Isolation and identification of active actinomycetes.</title>
        <authorList>
            <person name="Sun X."/>
        </authorList>
    </citation>
    <scope>NUCLEOTIDE SEQUENCE [LARGE SCALE GENOMIC DNA]</scope>
    <source>
        <strain evidence="5 6">NEAU-D13</strain>
    </source>
</reference>
<protein>
    <submittedName>
        <fullName evidence="5">DegT/DnrJ/EryC1/StrS aminotransferase family protein</fullName>
    </submittedName>
</protein>
<dbReference type="RefSeq" id="WP_166043869.1">
    <property type="nucleotide sequence ID" value="NZ_JAAMPJ010000001.1"/>
</dbReference>
<evidence type="ECO:0000313" key="6">
    <source>
        <dbReference type="Proteomes" id="UP000481360"/>
    </source>
</evidence>
<dbReference type="SUPFAM" id="SSF53383">
    <property type="entry name" value="PLP-dependent transferases"/>
    <property type="match status" value="1"/>
</dbReference>
<name>A0A7C9VN96_9PSEU</name>
<comment type="cofactor">
    <cofactor evidence="1">
        <name>pyridoxal 5'-phosphate</name>
        <dbReference type="ChEBI" id="CHEBI:597326"/>
    </cofactor>
</comment>
<keyword evidence="5" id="KW-0032">Aminotransferase</keyword>
<evidence type="ECO:0000256" key="4">
    <source>
        <dbReference type="RuleBase" id="RU004508"/>
    </source>
</evidence>
<dbReference type="PIRSF" id="PIRSF000390">
    <property type="entry name" value="PLP_StrS"/>
    <property type="match status" value="1"/>
</dbReference>
<dbReference type="GO" id="GO:0000271">
    <property type="term" value="P:polysaccharide biosynthetic process"/>
    <property type="evidence" value="ECO:0007669"/>
    <property type="project" value="TreeGrafter"/>
</dbReference>
<dbReference type="GO" id="GO:0030170">
    <property type="term" value="F:pyridoxal phosphate binding"/>
    <property type="evidence" value="ECO:0007669"/>
    <property type="project" value="TreeGrafter"/>
</dbReference>
<keyword evidence="6" id="KW-1185">Reference proteome</keyword>
<dbReference type="Gene3D" id="3.90.1150.10">
    <property type="entry name" value="Aspartate Aminotransferase, domain 1"/>
    <property type="match status" value="1"/>
</dbReference>
<feature type="modified residue" description="N6-(pyridoxal phosphate)lysine" evidence="3">
    <location>
        <position position="196"/>
    </location>
</feature>
<comment type="caution">
    <text evidence="5">The sequence shown here is derived from an EMBL/GenBank/DDBJ whole genome shotgun (WGS) entry which is preliminary data.</text>
</comment>
<accession>A0A7C9VN96</accession>
<dbReference type="InterPro" id="IPR000653">
    <property type="entry name" value="DegT/StrS_aminotransferase"/>
</dbReference>
<sequence length="400" mass="42421">MSELALHGGPPVRTTPMPSWPYFDDEDLETAAMVLASGRVNYWTGVHGRAFETEFAAAVGVGYAVAVSNGTVALELALRALGVGRGDEVIVPAATFIATASAVVAVGACPVIVDVDPASGCLTANTVAEAITGRTRAVIVVHLAGHPADIDPVLELARKHGLRVVEDCAQAHGAVHSGRPVGAIGDIAAWSFCQDKILTTAGEGGAVTTSDESLWRRCWEMKDHGKNWAAVHSPHPPGFRWLHDSFGTNARMTEVQAAVGRNHLRRLDGWVSQRRANAAILLDALATEPAVEISLPPARVEHAYYKFVVHLRLELLAPGWTRDLVVDAVRAEGVPCLHGGCSEIYRERAFAAVPGTPEELPVAARLGRTSLMLLVHPTLSKADVEDTAAAVTKVLRVATA</sequence>
<evidence type="ECO:0000313" key="5">
    <source>
        <dbReference type="EMBL" id="NGY58055.1"/>
    </source>
</evidence>
<dbReference type="AlphaFoldDB" id="A0A7C9VN96"/>
<dbReference type="Proteomes" id="UP000481360">
    <property type="component" value="Unassembled WGS sequence"/>
</dbReference>
<gene>
    <name evidence="5" type="ORF">G7043_03810</name>
</gene>
<dbReference type="GO" id="GO:0008483">
    <property type="term" value="F:transaminase activity"/>
    <property type="evidence" value="ECO:0007669"/>
    <property type="project" value="UniProtKB-KW"/>
</dbReference>
<evidence type="ECO:0000256" key="2">
    <source>
        <dbReference type="PIRSR" id="PIRSR000390-1"/>
    </source>
</evidence>
<organism evidence="5 6">
    <name type="scientific">Lentzea alba</name>
    <dbReference type="NCBI Taxonomy" id="2714351"/>
    <lineage>
        <taxon>Bacteria</taxon>
        <taxon>Bacillati</taxon>
        <taxon>Actinomycetota</taxon>
        <taxon>Actinomycetes</taxon>
        <taxon>Pseudonocardiales</taxon>
        <taxon>Pseudonocardiaceae</taxon>
        <taxon>Lentzea</taxon>
    </lineage>
</organism>
<dbReference type="Gene3D" id="3.40.640.10">
    <property type="entry name" value="Type I PLP-dependent aspartate aminotransferase-like (Major domain)"/>
    <property type="match status" value="1"/>
</dbReference>
<keyword evidence="3 4" id="KW-0663">Pyridoxal phosphate</keyword>
<dbReference type="InterPro" id="IPR015424">
    <property type="entry name" value="PyrdxlP-dep_Trfase"/>
</dbReference>
<dbReference type="CDD" id="cd00616">
    <property type="entry name" value="AHBA_syn"/>
    <property type="match status" value="1"/>
</dbReference>
<dbReference type="PANTHER" id="PTHR30244">
    <property type="entry name" value="TRANSAMINASE"/>
    <property type="match status" value="1"/>
</dbReference>
<dbReference type="PANTHER" id="PTHR30244:SF34">
    <property type="entry name" value="DTDP-4-AMINO-4,6-DIDEOXYGALACTOSE TRANSAMINASE"/>
    <property type="match status" value="1"/>
</dbReference>